<comment type="pathway">
    <text evidence="8">Protein modification; lipoprotein biosynthesis (N-acyl transfer).</text>
</comment>
<keyword evidence="6 8" id="KW-0472">Membrane</keyword>
<dbReference type="EMBL" id="DTMZ01000068">
    <property type="protein sequence ID" value="HGD13017.1"/>
    <property type="molecule type" value="Genomic_DNA"/>
</dbReference>
<evidence type="ECO:0000256" key="7">
    <source>
        <dbReference type="ARBA" id="ARBA00023315"/>
    </source>
</evidence>
<evidence type="ECO:0000256" key="1">
    <source>
        <dbReference type="ARBA" id="ARBA00004651"/>
    </source>
</evidence>
<accession>A0A7V3PTF7</accession>
<dbReference type="InterPro" id="IPR004563">
    <property type="entry name" value="Apolipo_AcylTrfase"/>
</dbReference>
<evidence type="ECO:0000256" key="4">
    <source>
        <dbReference type="ARBA" id="ARBA00022692"/>
    </source>
</evidence>
<dbReference type="AlphaFoldDB" id="A0A7V3PTF7"/>
<comment type="caution">
    <text evidence="8">Lacks conserved residue(s) required for the propagation of feature annotation.</text>
</comment>
<keyword evidence="2 8" id="KW-1003">Cell membrane</keyword>
<evidence type="ECO:0000256" key="8">
    <source>
        <dbReference type="HAMAP-Rule" id="MF_01148"/>
    </source>
</evidence>
<dbReference type="InterPro" id="IPR036526">
    <property type="entry name" value="C-N_Hydrolase_sf"/>
</dbReference>
<comment type="subcellular location">
    <subcellularLocation>
        <location evidence="1 8">Cell membrane</location>
        <topology evidence="1 8">Multi-pass membrane protein</topology>
    </subcellularLocation>
</comment>
<gene>
    <name evidence="8 10" type="primary">lnt</name>
    <name evidence="10" type="ORF">ENX16_02925</name>
</gene>
<sequence length="509" mass="58223">MLTSRNIKETKGRVLPLRKRVSNWKKVWLLFFASLALGLAFAPFPFRFFAFFSLVPFFWVLNHSRRWFFWGWLFGFFAAAFHLWWLLFLVVPVEPITRLLLNIGVILLFGYLGLYWGFLALAVRRFGFWSAPLILPVLEFLKTRGQIAFPWDFLGSAFASWPVFIQPAAVGGIYLVSALVVLINLLIYGLLFNRRKKVYALASLAVLVVIPVFGFIRMRANRKWFDVAIVQPNVAPLEKGDLNSRQKIQADLFRLTRDAAKYKPALVIFPETATLVDITHSTEMGPALQKLVDSLDIEIFTGSPIYDDEHYSWHNGAVLIQPGCPTIRTRYYKIRLVPFSEKIPYSDELPVIRKLIGTVDMGNWDRGWEITIFNSRVGKISGLICFEAIFPDLAREFVRRGSRLLVNVTNDGWFGRLPGAYQHADLAVMRTVENGVPMVRCANNGISFIVDPYGRVLKRTQLFEQTVITGTVPQPIEPTPYRRFGDWVVLSYPFGLLIGLLIRRIFSGV</sequence>
<evidence type="ECO:0000256" key="3">
    <source>
        <dbReference type="ARBA" id="ARBA00022679"/>
    </source>
</evidence>
<dbReference type="SUPFAM" id="SSF56317">
    <property type="entry name" value="Carbon-nitrogen hydrolase"/>
    <property type="match status" value="1"/>
</dbReference>
<evidence type="ECO:0000256" key="2">
    <source>
        <dbReference type="ARBA" id="ARBA00022475"/>
    </source>
</evidence>
<reference evidence="10" key="1">
    <citation type="journal article" date="2020" name="mSystems">
        <title>Genome- and Community-Level Interaction Insights into Carbon Utilization and Element Cycling Functions of Hydrothermarchaeota in Hydrothermal Sediment.</title>
        <authorList>
            <person name="Zhou Z."/>
            <person name="Liu Y."/>
            <person name="Xu W."/>
            <person name="Pan J."/>
            <person name="Luo Z.H."/>
            <person name="Li M."/>
        </authorList>
    </citation>
    <scope>NUCLEOTIDE SEQUENCE [LARGE SCALE GENOMIC DNA]</scope>
    <source>
        <strain evidence="10">SpSt-914</strain>
    </source>
</reference>
<feature type="transmembrane region" description="Helical" evidence="8">
    <location>
        <begin position="28"/>
        <end position="61"/>
    </location>
</feature>
<keyword evidence="4 8" id="KW-0812">Transmembrane</keyword>
<dbReference type="PANTHER" id="PTHR38686">
    <property type="entry name" value="APOLIPOPROTEIN N-ACYLTRANSFERASE"/>
    <property type="match status" value="1"/>
</dbReference>
<dbReference type="Pfam" id="PF20154">
    <property type="entry name" value="LNT_N"/>
    <property type="match status" value="1"/>
</dbReference>
<feature type="transmembrane region" description="Helical" evidence="8">
    <location>
        <begin position="198"/>
        <end position="216"/>
    </location>
</feature>
<keyword evidence="10" id="KW-0449">Lipoprotein</keyword>
<feature type="domain" description="CN hydrolase" evidence="9">
    <location>
        <begin position="230"/>
        <end position="474"/>
    </location>
</feature>
<feature type="transmembrane region" description="Helical" evidence="8">
    <location>
        <begin position="67"/>
        <end position="87"/>
    </location>
</feature>
<dbReference type="Gene3D" id="3.60.110.10">
    <property type="entry name" value="Carbon-nitrogen hydrolase"/>
    <property type="match status" value="1"/>
</dbReference>
<name>A0A7V3PTF7_UNCW3</name>
<dbReference type="NCBIfam" id="TIGR00546">
    <property type="entry name" value="lnt"/>
    <property type="match status" value="1"/>
</dbReference>
<dbReference type="PROSITE" id="PS50263">
    <property type="entry name" value="CN_HYDROLASE"/>
    <property type="match status" value="1"/>
</dbReference>
<dbReference type="GO" id="GO:0016410">
    <property type="term" value="F:N-acyltransferase activity"/>
    <property type="evidence" value="ECO:0007669"/>
    <property type="project" value="UniProtKB-UniRule"/>
</dbReference>
<feature type="transmembrane region" description="Helical" evidence="8">
    <location>
        <begin position="99"/>
        <end position="127"/>
    </location>
</feature>
<proteinExistence type="inferred from homology"/>
<dbReference type="InterPro" id="IPR003010">
    <property type="entry name" value="C-N_Hydrolase"/>
</dbReference>
<comment type="function">
    <text evidence="8">Catalyzes the phospholipid dependent N-acylation of the N-terminal cysteine of apolipoprotein, the last step in lipoprotein maturation.</text>
</comment>
<dbReference type="InterPro" id="IPR045378">
    <property type="entry name" value="LNT_N"/>
</dbReference>
<evidence type="ECO:0000313" key="10">
    <source>
        <dbReference type="EMBL" id="HGD13017.1"/>
    </source>
</evidence>
<evidence type="ECO:0000256" key="5">
    <source>
        <dbReference type="ARBA" id="ARBA00022989"/>
    </source>
</evidence>
<evidence type="ECO:0000259" key="9">
    <source>
        <dbReference type="PROSITE" id="PS50263"/>
    </source>
</evidence>
<comment type="caution">
    <text evidence="10">The sequence shown here is derived from an EMBL/GenBank/DDBJ whole genome shotgun (WGS) entry which is preliminary data.</text>
</comment>
<organism evidence="10">
    <name type="scientific">candidate division WOR-3 bacterium</name>
    <dbReference type="NCBI Taxonomy" id="2052148"/>
    <lineage>
        <taxon>Bacteria</taxon>
        <taxon>Bacteria division WOR-3</taxon>
    </lineage>
</organism>
<keyword evidence="7 8" id="KW-0012">Acyltransferase</keyword>
<comment type="similarity">
    <text evidence="8">Belongs to the CN hydrolase family. Apolipoprotein N-acyltransferase subfamily.</text>
</comment>
<dbReference type="Pfam" id="PF00795">
    <property type="entry name" value="CN_hydrolase"/>
    <property type="match status" value="1"/>
</dbReference>
<comment type="catalytic activity">
    <reaction evidence="8">
        <text>N-terminal S-1,2-diacyl-sn-glyceryl-L-cysteinyl-[lipoprotein] + a glycerophospholipid = N-acyl-S-1,2-diacyl-sn-glyceryl-L-cysteinyl-[lipoprotein] + a 2-acyl-sn-glycero-3-phospholipid + H(+)</text>
        <dbReference type="Rhea" id="RHEA:48228"/>
        <dbReference type="Rhea" id="RHEA-COMP:14681"/>
        <dbReference type="Rhea" id="RHEA-COMP:14684"/>
        <dbReference type="ChEBI" id="CHEBI:15378"/>
        <dbReference type="ChEBI" id="CHEBI:136912"/>
        <dbReference type="ChEBI" id="CHEBI:140656"/>
        <dbReference type="ChEBI" id="CHEBI:140657"/>
        <dbReference type="ChEBI" id="CHEBI:140660"/>
        <dbReference type="EC" id="2.3.1.269"/>
    </reaction>
</comment>
<protein>
    <recommendedName>
        <fullName evidence="8">Apolipoprotein N-acyltransferase</fullName>
        <shortName evidence="8">ALP N-acyltransferase</shortName>
        <ecNumber evidence="8">2.3.1.269</ecNumber>
    </recommendedName>
</protein>
<dbReference type="HAMAP" id="MF_01148">
    <property type="entry name" value="Lnt"/>
    <property type="match status" value="1"/>
</dbReference>
<dbReference type="GO" id="GO:0005886">
    <property type="term" value="C:plasma membrane"/>
    <property type="evidence" value="ECO:0007669"/>
    <property type="project" value="UniProtKB-SubCell"/>
</dbReference>
<feature type="transmembrane region" description="Helical" evidence="8">
    <location>
        <begin position="172"/>
        <end position="192"/>
    </location>
</feature>
<evidence type="ECO:0000256" key="6">
    <source>
        <dbReference type="ARBA" id="ARBA00023136"/>
    </source>
</evidence>
<dbReference type="UniPathway" id="UPA00666"/>
<dbReference type="EC" id="2.3.1.269" evidence="8"/>
<keyword evidence="5 8" id="KW-1133">Transmembrane helix</keyword>
<dbReference type="GO" id="GO:0042158">
    <property type="term" value="P:lipoprotein biosynthetic process"/>
    <property type="evidence" value="ECO:0007669"/>
    <property type="project" value="UniProtKB-UniRule"/>
</dbReference>
<dbReference type="PANTHER" id="PTHR38686:SF1">
    <property type="entry name" value="APOLIPOPROTEIN N-ACYLTRANSFERASE"/>
    <property type="match status" value="1"/>
</dbReference>
<dbReference type="CDD" id="cd07571">
    <property type="entry name" value="ALP_N-acyl_transferase"/>
    <property type="match status" value="1"/>
</dbReference>
<keyword evidence="3 8" id="KW-0808">Transferase</keyword>